<evidence type="ECO:0000313" key="4">
    <source>
        <dbReference type="Proteomes" id="UP000221024"/>
    </source>
</evidence>
<dbReference type="Proteomes" id="UP000221024">
    <property type="component" value="Unassembled WGS sequence"/>
</dbReference>
<dbReference type="PANTHER" id="PTHR34107:SF1">
    <property type="entry name" value="SLL0198 PROTEIN"/>
    <property type="match status" value="1"/>
</dbReference>
<evidence type="ECO:0000259" key="2">
    <source>
        <dbReference type="Pfam" id="PF05685"/>
    </source>
</evidence>
<keyword evidence="4" id="KW-1185">Reference proteome</keyword>
<dbReference type="InterPro" id="IPR008538">
    <property type="entry name" value="Uma2"/>
</dbReference>
<feature type="region of interest" description="Disordered" evidence="1">
    <location>
        <begin position="25"/>
        <end position="57"/>
    </location>
</feature>
<comment type="caution">
    <text evidence="3">The sequence shown here is derived from an EMBL/GenBank/DDBJ whole genome shotgun (WGS) entry which is preliminary data.</text>
</comment>
<dbReference type="EMBL" id="PDEP01000001">
    <property type="protein sequence ID" value="PEN09463.1"/>
    <property type="molecule type" value="Genomic_DNA"/>
</dbReference>
<dbReference type="AlphaFoldDB" id="A0A2H3NQE6"/>
<name>A0A2H3NQE6_9BACT</name>
<feature type="domain" description="Putative restriction endonuclease" evidence="2">
    <location>
        <begin position="53"/>
        <end position="176"/>
    </location>
</feature>
<gene>
    <name evidence="3" type="ORF">CRI93_01680</name>
</gene>
<dbReference type="SUPFAM" id="SSF52980">
    <property type="entry name" value="Restriction endonuclease-like"/>
    <property type="match status" value="1"/>
</dbReference>
<dbReference type="CDD" id="cd06260">
    <property type="entry name" value="DUF820-like"/>
    <property type="match status" value="1"/>
</dbReference>
<dbReference type="InterPro" id="IPR012296">
    <property type="entry name" value="Nuclease_put_TT1808"/>
</dbReference>
<organism evidence="3 4">
    <name type="scientific">Longimonas halophila</name>
    <dbReference type="NCBI Taxonomy" id="1469170"/>
    <lineage>
        <taxon>Bacteria</taxon>
        <taxon>Pseudomonadati</taxon>
        <taxon>Rhodothermota</taxon>
        <taxon>Rhodothermia</taxon>
        <taxon>Rhodothermales</taxon>
        <taxon>Salisaetaceae</taxon>
        <taxon>Longimonas</taxon>
    </lineage>
</organism>
<accession>A0A2H3NQE6</accession>
<feature type="compositionally biased region" description="Low complexity" evidence="1">
    <location>
        <begin position="30"/>
        <end position="45"/>
    </location>
</feature>
<evidence type="ECO:0000313" key="3">
    <source>
        <dbReference type="EMBL" id="PEN09463.1"/>
    </source>
</evidence>
<sequence>MPLGRHFCTRRSYNKMSTSCTLAASDAMDTPSVSQQSTTQTPPVSEYEQERGKPMPSKLHSITQKKLIVALHKFEPPYTVFSELTVELSERYFTPDISVYEERAMDYTFDEVRMTEPPLLTVEIASPTQGVQPLIDKIRFLLGEGVQSCWLVQPQLRTITIYHGDMQHTTYADGSVTDPNLEITIDLADVFAVA</sequence>
<proteinExistence type="predicted"/>
<dbReference type="PANTHER" id="PTHR34107">
    <property type="entry name" value="SLL0198 PROTEIN-RELATED"/>
    <property type="match status" value="1"/>
</dbReference>
<dbReference type="InterPro" id="IPR011335">
    <property type="entry name" value="Restrct_endonuc-II-like"/>
</dbReference>
<dbReference type="Gene3D" id="3.90.1570.10">
    <property type="entry name" value="tt1808, chain A"/>
    <property type="match status" value="1"/>
</dbReference>
<dbReference type="OrthoDB" id="952185at2"/>
<dbReference type="Pfam" id="PF05685">
    <property type="entry name" value="Uma2"/>
    <property type="match status" value="1"/>
</dbReference>
<reference evidence="3 4" key="1">
    <citation type="submission" date="2017-10" db="EMBL/GenBank/DDBJ databases">
        <title>Draft genome of Longimonas halophila.</title>
        <authorList>
            <person name="Goh K.M."/>
            <person name="Shamsir M.S."/>
            <person name="Lim S.W."/>
        </authorList>
    </citation>
    <scope>NUCLEOTIDE SEQUENCE [LARGE SCALE GENOMIC DNA]</scope>
    <source>
        <strain evidence="3 4">KCTC 42399</strain>
    </source>
</reference>
<evidence type="ECO:0000256" key="1">
    <source>
        <dbReference type="SAM" id="MobiDB-lite"/>
    </source>
</evidence>
<protein>
    <recommendedName>
        <fullName evidence="2">Putative restriction endonuclease domain-containing protein</fullName>
    </recommendedName>
</protein>